<evidence type="ECO:0000313" key="3">
    <source>
        <dbReference type="Proteomes" id="UP000275408"/>
    </source>
</evidence>
<sequence length="88" mass="10183">MAACQLTEGDIPEYSLCGRSPATLKNEELMFWLKCRGDSLKGIKTKTALVKRVEEYIDSGHEKQLVDPDLDQIYSRRKQRHDRTQDVK</sequence>
<feature type="region of interest" description="Disordered" evidence="1">
    <location>
        <begin position="68"/>
        <end position="88"/>
    </location>
</feature>
<comment type="caution">
    <text evidence="2">The sequence shown here is derived from an EMBL/GenBank/DDBJ whole genome shotgun (WGS) entry which is preliminary data.</text>
</comment>
<evidence type="ECO:0000313" key="2">
    <source>
        <dbReference type="EMBL" id="RMX56443.1"/>
    </source>
</evidence>
<keyword evidence="3" id="KW-1185">Reference proteome</keyword>
<dbReference type="OrthoDB" id="5972115at2759"/>
<gene>
    <name evidence="2" type="ORF">pdam_00008797</name>
</gene>
<proteinExistence type="predicted"/>
<evidence type="ECO:0008006" key="4">
    <source>
        <dbReference type="Google" id="ProtNLM"/>
    </source>
</evidence>
<reference evidence="2 3" key="1">
    <citation type="journal article" date="2018" name="Sci. Rep.">
        <title>Comparative analysis of the Pocillopora damicornis genome highlights role of immune system in coral evolution.</title>
        <authorList>
            <person name="Cunning R."/>
            <person name="Bay R.A."/>
            <person name="Gillette P."/>
            <person name="Baker A.C."/>
            <person name="Traylor-Knowles N."/>
        </authorList>
    </citation>
    <scope>NUCLEOTIDE SEQUENCE [LARGE SCALE GENOMIC DNA]</scope>
    <source>
        <strain evidence="2">RSMAS</strain>
        <tissue evidence="2">Whole animal</tissue>
    </source>
</reference>
<dbReference type="AlphaFoldDB" id="A0A3M6URV8"/>
<evidence type="ECO:0000256" key="1">
    <source>
        <dbReference type="SAM" id="MobiDB-lite"/>
    </source>
</evidence>
<dbReference type="Proteomes" id="UP000275408">
    <property type="component" value="Unassembled WGS sequence"/>
</dbReference>
<name>A0A3M6URV8_POCDA</name>
<dbReference type="EMBL" id="RCHS01000841">
    <property type="protein sequence ID" value="RMX56443.1"/>
    <property type="molecule type" value="Genomic_DNA"/>
</dbReference>
<organism evidence="2 3">
    <name type="scientific">Pocillopora damicornis</name>
    <name type="common">Cauliflower coral</name>
    <name type="synonym">Millepora damicornis</name>
    <dbReference type="NCBI Taxonomy" id="46731"/>
    <lineage>
        <taxon>Eukaryota</taxon>
        <taxon>Metazoa</taxon>
        <taxon>Cnidaria</taxon>
        <taxon>Anthozoa</taxon>
        <taxon>Hexacorallia</taxon>
        <taxon>Scleractinia</taxon>
        <taxon>Astrocoeniina</taxon>
        <taxon>Pocilloporidae</taxon>
        <taxon>Pocillopora</taxon>
    </lineage>
</organism>
<protein>
    <recommendedName>
        <fullName evidence="4">SAP domain-containing protein</fullName>
    </recommendedName>
</protein>
<accession>A0A3M6URV8</accession>